<evidence type="ECO:0000313" key="2">
    <source>
        <dbReference type="EMBL" id="CAD8334378.1"/>
    </source>
</evidence>
<feature type="compositionally biased region" description="Polar residues" evidence="1">
    <location>
        <begin position="125"/>
        <end position="142"/>
    </location>
</feature>
<feature type="compositionally biased region" description="Polar residues" evidence="1">
    <location>
        <begin position="106"/>
        <end position="116"/>
    </location>
</feature>
<organism evidence="2">
    <name type="scientific">Craspedostauros australis</name>
    <dbReference type="NCBI Taxonomy" id="1486917"/>
    <lineage>
        <taxon>Eukaryota</taxon>
        <taxon>Sar</taxon>
        <taxon>Stramenopiles</taxon>
        <taxon>Ochrophyta</taxon>
        <taxon>Bacillariophyta</taxon>
        <taxon>Bacillariophyceae</taxon>
        <taxon>Bacillariophycidae</taxon>
        <taxon>Naviculales</taxon>
        <taxon>Naviculaceae</taxon>
        <taxon>Craspedostauros</taxon>
    </lineage>
</organism>
<gene>
    <name evidence="2" type="ORF">CAUS1442_LOCUS6483</name>
</gene>
<sequence>MLLIQPHNQDHHRHHGHRLGNHASDEVQLQIQQQLQERYQQRMQAQRQRQQQRQQHRAGARQSQSKQCQRRQLQQSSRPASACTKPVVNTDTHGRPSVHRCRERTQTPSKEQSQPRNKAHAHARAQQSADDGTETNETPIGTQQDLIVTQYVQTITSDTDQGMSCMEVACLGKAFSRFQRALHITLNLSATQPNFVFHQYLTPQTDAEHQQQQQEPARFFSNGEGDIIYHQGLRVDSLLRRLPMDANPRQRLSLVVVSLLFNMAACFHLKAISSFDRRVQNISFHKAQRFYAKAHSCLLDAYPKLANTTSVGDDEVDFLFLVLLNNLSSAASTISSRRQSVSVDVLHQDEREPSYAEQLITFAQNVPRSTQRIEQCRKTFLLHALLVRERPTNLAPAA</sequence>
<accession>A0A7R9ZMP6</accession>
<proteinExistence type="predicted"/>
<feature type="compositionally biased region" description="Low complexity" evidence="1">
    <location>
        <begin position="60"/>
        <end position="78"/>
    </location>
</feature>
<evidence type="ECO:0000256" key="1">
    <source>
        <dbReference type="SAM" id="MobiDB-lite"/>
    </source>
</evidence>
<dbReference type="EMBL" id="HBEF01010300">
    <property type="protein sequence ID" value="CAD8334378.1"/>
    <property type="molecule type" value="Transcribed_RNA"/>
</dbReference>
<feature type="compositionally biased region" description="Low complexity" evidence="1">
    <location>
        <begin position="35"/>
        <end position="53"/>
    </location>
</feature>
<dbReference type="AlphaFoldDB" id="A0A7R9ZMP6"/>
<feature type="region of interest" description="Disordered" evidence="1">
    <location>
        <begin position="35"/>
        <end position="142"/>
    </location>
</feature>
<name>A0A7R9ZMP6_9STRA</name>
<protein>
    <submittedName>
        <fullName evidence="2">Uncharacterized protein</fullName>
    </submittedName>
</protein>
<reference evidence="2" key="1">
    <citation type="submission" date="2021-01" db="EMBL/GenBank/DDBJ databases">
        <authorList>
            <person name="Corre E."/>
            <person name="Pelletier E."/>
            <person name="Niang G."/>
            <person name="Scheremetjew M."/>
            <person name="Finn R."/>
            <person name="Kale V."/>
            <person name="Holt S."/>
            <person name="Cochrane G."/>
            <person name="Meng A."/>
            <person name="Brown T."/>
            <person name="Cohen L."/>
        </authorList>
    </citation>
    <scope>NUCLEOTIDE SEQUENCE</scope>
    <source>
        <strain evidence="2">CCMP3328</strain>
    </source>
</reference>